<keyword evidence="5" id="KW-0256">Endoplasmic reticulum</keyword>
<keyword evidence="10" id="KW-1185">Reference proteome</keyword>
<evidence type="ECO:0000256" key="6">
    <source>
        <dbReference type="ARBA" id="ARBA00022892"/>
    </source>
</evidence>
<protein>
    <recommendedName>
        <fullName evidence="11">Trafficking protein particle complex subunit</fullName>
    </recommendedName>
</protein>
<dbReference type="GeneID" id="11496125"/>
<feature type="region of interest" description="Disordered" evidence="8">
    <location>
        <begin position="97"/>
        <end position="170"/>
    </location>
</feature>
<evidence type="ECO:0000256" key="5">
    <source>
        <dbReference type="ARBA" id="ARBA00022824"/>
    </source>
</evidence>
<dbReference type="HOGENOM" id="CLU_073154_0_0_1"/>
<keyword evidence="7" id="KW-0333">Golgi apparatus</keyword>
<feature type="compositionally biased region" description="Polar residues" evidence="8">
    <location>
        <begin position="138"/>
        <end position="155"/>
    </location>
</feature>
<evidence type="ECO:0000313" key="9">
    <source>
        <dbReference type="EMBL" id="CCD26271.1"/>
    </source>
</evidence>
<dbReference type="Gene3D" id="3.30.1380.20">
    <property type="entry name" value="Trafficking protein particle complex subunit 3"/>
    <property type="match status" value="1"/>
</dbReference>
<dbReference type="KEGG" id="ndi:NDAI_0H00970"/>
<dbReference type="STRING" id="1071378.G0WER0"/>
<comment type="similarity">
    <text evidence="3">Belongs to the TRAPP small subunits family. BET3 subfamily.</text>
</comment>
<proteinExistence type="inferred from homology"/>
<evidence type="ECO:0000256" key="1">
    <source>
        <dbReference type="ARBA" id="ARBA00004240"/>
    </source>
</evidence>
<dbReference type="PANTHER" id="PTHR20902:SF0">
    <property type="entry name" value="TRAFFICKING PROTEIN PARTICLE COMPLEX SUBUNIT 5"/>
    <property type="match status" value="1"/>
</dbReference>
<dbReference type="GO" id="GO:0005783">
    <property type="term" value="C:endoplasmic reticulum"/>
    <property type="evidence" value="ECO:0007669"/>
    <property type="project" value="UniProtKB-SubCell"/>
</dbReference>
<dbReference type="Pfam" id="PF04051">
    <property type="entry name" value="TRAPP"/>
    <property type="match status" value="1"/>
</dbReference>
<evidence type="ECO:0008006" key="11">
    <source>
        <dbReference type="Google" id="ProtNLM"/>
    </source>
</evidence>
<evidence type="ECO:0000256" key="4">
    <source>
        <dbReference type="ARBA" id="ARBA00022448"/>
    </source>
</evidence>
<name>G0WER0_NAUDC</name>
<keyword evidence="6" id="KW-0931">ER-Golgi transport</keyword>
<gene>
    <name evidence="9" type="primary">NDAI0H00970</name>
    <name evidence="9" type="ordered locus">NDAI_0H00970</name>
</gene>
<accession>G0WER0</accession>
<dbReference type="OrthoDB" id="10254842at2759"/>
<dbReference type="CDD" id="cd14943">
    <property type="entry name" value="TRAPPC5_Trs31"/>
    <property type="match status" value="1"/>
</dbReference>
<sequence>MTQKTLITPAENSTTITQMDTSRSSRLYTESLMFKKDNVSLSAMTFLYQEMISYLHQSSTTMAEFEKKLSNYGESIGLRLLELLNFRASLSPKSFIDSSSSATTTTATTTTTSNITTTSATTGTGTAKIISENRTRSKSTTSKLANDTRTSSNSALRDHNTHHHHHHHTLEREKNLDVSLCKYITKMRRRDLKILDILQFIHGTLWSYLFNHVSDDLVKSSERANEYMIIDNSPVLTQFIPNNNNASLSCNYFVCGIIKGFLLSAGFPCSVNPHTMSTDEFDERLVYLIQFDQEVLEREALRA</sequence>
<evidence type="ECO:0000256" key="7">
    <source>
        <dbReference type="ARBA" id="ARBA00023034"/>
    </source>
</evidence>
<evidence type="ECO:0000256" key="8">
    <source>
        <dbReference type="SAM" id="MobiDB-lite"/>
    </source>
</evidence>
<evidence type="ECO:0000256" key="3">
    <source>
        <dbReference type="ARBA" id="ARBA00006218"/>
    </source>
</evidence>
<dbReference type="InterPro" id="IPR016696">
    <property type="entry name" value="TRAPP-I_su5"/>
</dbReference>
<dbReference type="PIRSF" id="PIRSF017479">
    <property type="entry name" value="TRAPP_I_complex_Trs31"/>
    <property type="match status" value="1"/>
</dbReference>
<dbReference type="InterPro" id="IPR024096">
    <property type="entry name" value="NO_sig/Golgi_transp_ligand-bd"/>
</dbReference>
<comment type="subcellular location">
    <subcellularLocation>
        <location evidence="1">Endoplasmic reticulum</location>
    </subcellularLocation>
    <subcellularLocation>
        <location evidence="2">Golgi apparatus</location>
    </subcellularLocation>
</comment>
<evidence type="ECO:0000256" key="2">
    <source>
        <dbReference type="ARBA" id="ARBA00004555"/>
    </source>
</evidence>
<dbReference type="AlphaFoldDB" id="G0WER0"/>
<feature type="compositionally biased region" description="Low complexity" evidence="8">
    <location>
        <begin position="98"/>
        <end position="127"/>
    </location>
</feature>
<dbReference type="RefSeq" id="XP_003671514.1">
    <property type="nucleotide sequence ID" value="XM_003671466.1"/>
</dbReference>
<dbReference type="PANTHER" id="PTHR20902">
    <property type="entry name" value="41-2 PROTEIN ANTIGEN-RELATED"/>
    <property type="match status" value="1"/>
</dbReference>
<dbReference type="GO" id="GO:1990071">
    <property type="term" value="C:TRAPPII protein complex"/>
    <property type="evidence" value="ECO:0007669"/>
    <property type="project" value="EnsemblFungi"/>
</dbReference>
<dbReference type="Proteomes" id="UP000000689">
    <property type="component" value="Chromosome 8"/>
</dbReference>
<evidence type="ECO:0000313" key="10">
    <source>
        <dbReference type="Proteomes" id="UP000000689"/>
    </source>
</evidence>
<keyword evidence="4" id="KW-0813">Transport</keyword>
<dbReference type="GO" id="GO:1990070">
    <property type="term" value="C:TRAPPI protein complex"/>
    <property type="evidence" value="ECO:0007669"/>
    <property type="project" value="EnsemblFungi"/>
</dbReference>
<feature type="region of interest" description="Disordered" evidence="8">
    <location>
        <begin position="1"/>
        <end position="21"/>
    </location>
</feature>
<feature type="compositionally biased region" description="Basic residues" evidence="8">
    <location>
        <begin position="160"/>
        <end position="169"/>
    </location>
</feature>
<dbReference type="EMBL" id="HE580274">
    <property type="protein sequence ID" value="CCD26271.1"/>
    <property type="molecule type" value="Genomic_DNA"/>
</dbReference>
<dbReference type="GO" id="GO:1990072">
    <property type="term" value="C:TRAPPIII protein complex"/>
    <property type="evidence" value="ECO:0007669"/>
    <property type="project" value="EnsemblFungi"/>
</dbReference>
<dbReference type="SUPFAM" id="SSF111126">
    <property type="entry name" value="Ligand-binding domain in the NO signalling and Golgi transport"/>
    <property type="match status" value="2"/>
</dbReference>
<reference evidence="9 10" key="1">
    <citation type="journal article" date="2011" name="Proc. Natl. Acad. Sci. U.S.A.">
        <title>Evolutionary erosion of yeast sex chromosomes by mating-type switching accidents.</title>
        <authorList>
            <person name="Gordon J.L."/>
            <person name="Armisen D."/>
            <person name="Proux-Wera E."/>
            <person name="Oheigeartaigh S.S."/>
            <person name="Byrne K.P."/>
            <person name="Wolfe K.H."/>
        </authorList>
    </citation>
    <scope>NUCLEOTIDE SEQUENCE [LARGE SCALE GENOMIC DNA]</scope>
    <source>
        <strain evidence="10">ATCC 10597 / BCRC 20456 / CBS 421 / NBRC 0211 / NRRL Y-12639</strain>
    </source>
</reference>
<dbReference type="eggNOG" id="KOG3315">
    <property type="taxonomic scope" value="Eukaryota"/>
</dbReference>
<dbReference type="OMA" id="HENGTES"/>
<dbReference type="GO" id="GO:0005085">
    <property type="term" value="F:guanyl-nucleotide exchange factor activity"/>
    <property type="evidence" value="ECO:0007669"/>
    <property type="project" value="EnsemblFungi"/>
</dbReference>
<organism evidence="9 10">
    <name type="scientific">Naumovozyma dairenensis (strain ATCC 10597 / BCRC 20456 / CBS 421 / NBRC 0211 / NRRL Y-12639)</name>
    <name type="common">Saccharomyces dairenensis</name>
    <dbReference type="NCBI Taxonomy" id="1071378"/>
    <lineage>
        <taxon>Eukaryota</taxon>
        <taxon>Fungi</taxon>
        <taxon>Dikarya</taxon>
        <taxon>Ascomycota</taxon>
        <taxon>Saccharomycotina</taxon>
        <taxon>Saccharomycetes</taxon>
        <taxon>Saccharomycetales</taxon>
        <taxon>Saccharomycetaceae</taxon>
        <taxon>Naumovozyma</taxon>
    </lineage>
</organism>
<dbReference type="GO" id="GO:0006888">
    <property type="term" value="P:endoplasmic reticulum to Golgi vesicle-mediated transport"/>
    <property type="evidence" value="ECO:0007669"/>
    <property type="project" value="EnsemblFungi"/>
</dbReference>
<dbReference type="InterPro" id="IPR007194">
    <property type="entry name" value="TRAPP_component"/>
</dbReference>